<dbReference type="HAMAP" id="MF_00033">
    <property type="entry name" value="MurG"/>
    <property type="match status" value="1"/>
</dbReference>
<evidence type="ECO:0000256" key="3">
    <source>
        <dbReference type="ARBA" id="ARBA00022676"/>
    </source>
</evidence>
<feature type="binding site" evidence="10">
    <location>
        <position position="169"/>
    </location>
    <ligand>
        <name>UDP-N-acetyl-alpha-D-glucosamine</name>
        <dbReference type="ChEBI" id="CHEBI:57705"/>
    </ligand>
</feature>
<evidence type="ECO:0000313" key="14">
    <source>
        <dbReference type="Proteomes" id="UP000178428"/>
    </source>
</evidence>
<evidence type="ECO:0000256" key="8">
    <source>
        <dbReference type="ARBA" id="ARBA00023306"/>
    </source>
</evidence>
<evidence type="ECO:0000256" key="5">
    <source>
        <dbReference type="ARBA" id="ARBA00022960"/>
    </source>
</evidence>
<dbReference type="CDD" id="cd03785">
    <property type="entry name" value="GT28_MurG"/>
    <property type="match status" value="1"/>
</dbReference>
<dbReference type="Gene3D" id="3.40.50.2000">
    <property type="entry name" value="Glycogen Phosphorylase B"/>
    <property type="match status" value="2"/>
</dbReference>
<evidence type="ECO:0000256" key="9">
    <source>
        <dbReference type="ARBA" id="ARBA00023316"/>
    </source>
</evidence>
<dbReference type="GO" id="GO:0005975">
    <property type="term" value="P:carbohydrate metabolic process"/>
    <property type="evidence" value="ECO:0007669"/>
    <property type="project" value="InterPro"/>
</dbReference>
<keyword evidence="6 10" id="KW-0573">Peptidoglycan synthesis</keyword>
<dbReference type="EC" id="2.4.1.227" evidence="10"/>
<dbReference type="GO" id="GO:0005886">
    <property type="term" value="C:plasma membrane"/>
    <property type="evidence" value="ECO:0007669"/>
    <property type="project" value="UniProtKB-SubCell"/>
</dbReference>
<evidence type="ECO:0000256" key="2">
    <source>
        <dbReference type="ARBA" id="ARBA00022618"/>
    </source>
</evidence>
<dbReference type="GO" id="GO:0050511">
    <property type="term" value="F:undecaprenyldiphospho-muramoylpentapeptide beta-N-acetylglucosaminyltransferase activity"/>
    <property type="evidence" value="ECO:0007669"/>
    <property type="project" value="UniProtKB-UniRule"/>
</dbReference>
<keyword evidence="4 10" id="KW-0808">Transferase</keyword>
<gene>
    <name evidence="10" type="primary">murG</name>
    <name evidence="13" type="ORF">A3J00_00485</name>
</gene>
<dbReference type="GO" id="GO:0051991">
    <property type="term" value="F:UDP-N-acetyl-D-glucosamine:N-acetylmuramoyl-L-alanyl-D-glutamyl-meso-2,6-diaminopimelyl-D-alanyl-D-alanine-diphosphoundecaprenol 4-beta-N-acetylglucosaminlytransferase activity"/>
    <property type="evidence" value="ECO:0007669"/>
    <property type="project" value="RHEA"/>
</dbReference>
<proteinExistence type="inferred from homology"/>
<dbReference type="Proteomes" id="UP000178428">
    <property type="component" value="Unassembled WGS sequence"/>
</dbReference>
<evidence type="ECO:0000259" key="11">
    <source>
        <dbReference type="Pfam" id="PF03033"/>
    </source>
</evidence>
<comment type="subcellular location">
    <subcellularLocation>
        <location evidence="10">Cell membrane</location>
        <topology evidence="10">Peripheral membrane protein</topology>
        <orientation evidence="10">Cytoplasmic side</orientation>
    </subcellularLocation>
</comment>
<evidence type="ECO:0000313" key="13">
    <source>
        <dbReference type="EMBL" id="OGZ30635.1"/>
    </source>
</evidence>
<dbReference type="STRING" id="1801725.A3J00_00485"/>
<evidence type="ECO:0000256" key="10">
    <source>
        <dbReference type="HAMAP-Rule" id="MF_00033"/>
    </source>
</evidence>
<sequence length="376" mass="41335">MRILLTGGGTGGHFYPIIAVVRALKKIAEEERFVEMSLVYAADNPYDEHLLKEEGIGFVTVPAGKIRRYFSLLNVSDLFKTAWGILRAIVYVFRQMPDVVFAKGGYASFPVLIAARIFGIPVIIHESDSVPGRVNRWAGFFAKKIAISFPETAKYFSESKTALTGNPVRTRLLGGNTEEAKSVFGYENLPTILVLGGSQGAANINNVVLDILPDILKEIKIIHQSGKNNFDDISKRVSVVLSQSSFKNRYKHFAFMDEDTLRNAALVSNLIISRSGAGAIYEISAWAKPSILVPIDDSAQDHQRQNAYAYARAGGAVVVEESNLTPHILMGEIRKLLADPSRLERMSQAAKSYSKPDAAESLARQIITLATEHPHA</sequence>
<dbReference type="UniPathway" id="UPA00219"/>
<evidence type="ECO:0000256" key="7">
    <source>
        <dbReference type="ARBA" id="ARBA00023136"/>
    </source>
</evidence>
<accession>A0A1G2EXV4</accession>
<feature type="binding site" evidence="10">
    <location>
        <begin position="10"/>
        <end position="12"/>
    </location>
    <ligand>
        <name>UDP-N-acetyl-alpha-D-glucosamine</name>
        <dbReference type="ChEBI" id="CHEBI:57705"/>
    </ligand>
</feature>
<feature type="domain" description="Glycosyltransferase family 28 N-terminal" evidence="11">
    <location>
        <begin position="3"/>
        <end position="147"/>
    </location>
</feature>
<dbReference type="SUPFAM" id="SSF53756">
    <property type="entry name" value="UDP-Glycosyltransferase/glycogen phosphorylase"/>
    <property type="match status" value="1"/>
</dbReference>
<evidence type="ECO:0000256" key="1">
    <source>
        <dbReference type="ARBA" id="ARBA00022475"/>
    </source>
</evidence>
<keyword evidence="8 10" id="KW-0131">Cell cycle</keyword>
<comment type="catalytic activity">
    <reaction evidence="10">
        <text>di-trans,octa-cis-undecaprenyl diphospho-N-acetyl-alpha-D-muramoyl-L-alanyl-D-glutamyl-meso-2,6-diaminopimeloyl-D-alanyl-D-alanine + UDP-N-acetyl-alpha-D-glucosamine = di-trans,octa-cis-undecaprenyl diphospho-[N-acetyl-alpha-D-glucosaminyl-(1-&gt;4)]-N-acetyl-alpha-D-muramoyl-L-alanyl-D-glutamyl-meso-2,6-diaminopimeloyl-D-alanyl-D-alanine + UDP + H(+)</text>
        <dbReference type="Rhea" id="RHEA:31227"/>
        <dbReference type="ChEBI" id="CHEBI:15378"/>
        <dbReference type="ChEBI" id="CHEBI:57705"/>
        <dbReference type="ChEBI" id="CHEBI:58223"/>
        <dbReference type="ChEBI" id="CHEBI:61387"/>
        <dbReference type="ChEBI" id="CHEBI:61388"/>
        <dbReference type="EC" id="2.4.1.227"/>
    </reaction>
</comment>
<feature type="domain" description="Glycosyl transferase family 28 C-terminal" evidence="12">
    <location>
        <begin position="191"/>
        <end position="361"/>
    </location>
</feature>
<dbReference type="GO" id="GO:0071555">
    <property type="term" value="P:cell wall organization"/>
    <property type="evidence" value="ECO:0007669"/>
    <property type="project" value="UniProtKB-KW"/>
</dbReference>
<dbReference type="InterPro" id="IPR007235">
    <property type="entry name" value="Glyco_trans_28_C"/>
</dbReference>
<evidence type="ECO:0000256" key="6">
    <source>
        <dbReference type="ARBA" id="ARBA00022984"/>
    </source>
</evidence>
<comment type="function">
    <text evidence="10">Cell wall formation. Catalyzes the transfer of a GlcNAc subunit on undecaprenyl-pyrophosphoryl-MurNAc-pentapeptide (lipid intermediate I) to form undecaprenyl-pyrophosphoryl-MurNAc-(pentapeptide)GlcNAc (lipid intermediate II).</text>
</comment>
<keyword evidence="5 10" id="KW-0133">Cell shape</keyword>
<organism evidence="13 14">
    <name type="scientific">Candidatus Niyogibacteria bacterium RIFCSPLOWO2_02_FULL_45_13</name>
    <dbReference type="NCBI Taxonomy" id="1801725"/>
    <lineage>
        <taxon>Bacteria</taxon>
        <taxon>Candidatus Niyogiibacteriota</taxon>
    </lineage>
</organism>
<name>A0A1G2EXV4_9BACT</name>
<comment type="similarity">
    <text evidence="10">Belongs to the glycosyltransferase 28 family. MurG subfamily.</text>
</comment>
<feature type="binding site" evidence="10">
    <location>
        <position position="198"/>
    </location>
    <ligand>
        <name>UDP-N-acetyl-alpha-D-glucosamine</name>
        <dbReference type="ChEBI" id="CHEBI:57705"/>
    </ligand>
</feature>
<dbReference type="AlphaFoldDB" id="A0A1G2EXV4"/>
<keyword evidence="9 10" id="KW-0961">Cell wall biogenesis/degradation</keyword>
<keyword evidence="1 10" id="KW-1003">Cell membrane</keyword>
<dbReference type="NCBIfam" id="TIGR01133">
    <property type="entry name" value="murG"/>
    <property type="match status" value="1"/>
</dbReference>
<keyword evidence="2 10" id="KW-0132">Cell division</keyword>
<dbReference type="InterPro" id="IPR006009">
    <property type="entry name" value="GlcNAc_MurG"/>
</dbReference>
<protein>
    <recommendedName>
        <fullName evidence="10">UDP-N-acetylglucosamine--N-acetylmuramyl-(pentapeptide) pyrophosphoryl-undecaprenol N-acetylglucosamine transferase</fullName>
        <ecNumber evidence="10">2.4.1.227</ecNumber>
    </recommendedName>
    <alternativeName>
        <fullName evidence="10">Undecaprenyl-PP-MurNAc-pentapeptide-UDPGlcNAc GlcNAc transferase</fullName>
    </alternativeName>
</protein>
<dbReference type="GO" id="GO:0051301">
    <property type="term" value="P:cell division"/>
    <property type="evidence" value="ECO:0007669"/>
    <property type="project" value="UniProtKB-KW"/>
</dbReference>
<reference evidence="13 14" key="1">
    <citation type="journal article" date="2016" name="Nat. Commun.">
        <title>Thousands of microbial genomes shed light on interconnected biogeochemical processes in an aquifer system.</title>
        <authorList>
            <person name="Anantharaman K."/>
            <person name="Brown C.T."/>
            <person name="Hug L.A."/>
            <person name="Sharon I."/>
            <person name="Castelle C.J."/>
            <person name="Probst A.J."/>
            <person name="Thomas B.C."/>
            <person name="Singh A."/>
            <person name="Wilkins M.J."/>
            <person name="Karaoz U."/>
            <person name="Brodie E.L."/>
            <person name="Williams K.H."/>
            <person name="Hubbard S.S."/>
            <person name="Banfield J.F."/>
        </authorList>
    </citation>
    <scope>NUCLEOTIDE SEQUENCE [LARGE SCALE GENOMIC DNA]</scope>
</reference>
<feature type="binding site" evidence="10">
    <location>
        <position position="303"/>
    </location>
    <ligand>
        <name>UDP-N-acetyl-alpha-D-glucosamine</name>
        <dbReference type="ChEBI" id="CHEBI:57705"/>
    </ligand>
</feature>
<dbReference type="EMBL" id="MHMR01000017">
    <property type="protein sequence ID" value="OGZ30635.1"/>
    <property type="molecule type" value="Genomic_DNA"/>
</dbReference>
<evidence type="ECO:0000259" key="12">
    <source>
        <dbReference type="Pfam" id="PF04101"/>
    </source>
</evidence>
<comment type="caution">
    <text evidence="10">Lacks conserved residue(s) required for the propagation of feature annotation.</text>
</comment>
<dbReference type="PANTHER" id="PTHR21015:SF27">
    <property type="entry name" value="UDP-N-ACETYLGLUCOSAMINE--N-ACETYLMURAMYL-(PENTAPEPTIDE) PYROPHOSPHORYL-UNDECAPRENOL N-ACETYLGLUCOSAMINE TRANSFERASE"/>
    <property type="match status" value="1"/>
</dbReference>
<dbReference type="Pfam" id="PF04101">
    <property type="entry name" value="Glyco_tran_28_C"/>
    <property type="match status" value="1"/>
</dbReference>
<dbReference type="InterPro" id="IPR004276">
    <property type="entry name" value="GlycoTrans_28_N"/>
</dbReference>
<comment type="pathway">
    <text evidence="10">Cell wall biogenesis; peptidoglycan biosynthesis.</text>
</comment>
<dbReference type="Pfam" id="PF03033">
    <property type="entry name" value="Glyco_transf_28"/>
    <property type="match status" value="1"/>
</dbReference>
<evidence type="ECO:0000256" key="4">
    <source>
        <dbReference type="ARBA" id="ARBA00022679"/>
    </source>
</evidence>
<dbReference type="GO" id="GO:0009252">
    <property type="term" value="P:peptidoglycan biosynthetic process"/>
    <property type="evidence" value="ECO:0007669"/>
    <property type="project" value="UniProtKB-UniRule"/>
</dbReference>
<keyword evidence="7 10" id="KW-0472">Membrane</keyword>
<keyword evidence="3 10" id="KW-0328">Glycosyltransferase</keyword>
<dbReference type="GO" id="GO:0008360">
    <property type="term" value="P:regulation of cell shape"/>
    <property type="evidence" value="ECO:0007669"/>
    <property type="project" value="UniProtKB-KW"/>
</dbReference>
<comment type="caution">
    <text evidence="13">The sequence shown here is derived from an EMBL/GenBank/DDBJ whole genome shotgun (WGS) entry which is preliminary data.</text>
</comment>
<dbReference type="PANTHER" id="PTHR21015">
    <property type="entry name" value="UDP-N-ACETYLGLUCOSAMINE--N-ACETYLMURAMYL-(PENTAPEPTIDE) PYROPHOSPHORYL-UNDECAPRENOL N-ACETYLGLUCOSAMINE TRANSFERASE 1"/>
    <property type="match status" value="1"/>
</dbReference>